<reference evidence="3 4" key="2">
    <citation type="journal article" date="2011" name="Stand. Genomic Sci.">
        <title>Complete genome sequence of Calditerrivibrio nitroreducens type strain (Yu37-1).</title>
        <authorList>
            <person name="Pitluck S."/>
            <person name="Sikorski J."/>
            <person name="Zeytun A."/>
            <person name="Lapidus A."/>
            <person name="Nolan M."/>
            <person name="Lucas S."/>
            <person name="Hammon N."/>
            <person name="Deshpande S."/>
            <person name="Cheng J.F."/>
            <person name="Tapia R."/>
            <person name="Han C."/>
            <person name="Goodwin L."/>
            <person name="Liolios K."/>
            <person name="Pagani I."/>
            <person name="Ivanova N."/>
            <person name="Mavromatis K."/>
            <person name="Pati A."/>
            <person name="Chen A."/>
            <person name="Palaniappan K."/>
            <person name="Hauser L."/>
            <person name="Chang Y.J."/>
            <person name="Jeffries C.D."/>
            <person name="Detter J.C."/>
            <person name="Brambilla E."/>
            <person name="Djao O.D."/>
            <person name="Rohde M."/>
            <person name="Spring S."/>
            <person name="Goker M."/>
            <person name="Woyke T."/>
            <person name="Bristow J."/>
            <person name="Eisen J.A."/>
            <person name="Markowitz V."/>
            <person name="Hugenholtz P."/>
            <person name="Kyrpides N.C."/>
            <person name="Klenk H.P."/>
            <person name="Land M."/>
        </authorList>
    </citation>
    <scope>NUCLEOTIDE SEQUENCE [LARGE SCALE GENOMIC DNA]</scope>
    <source>
        <strain evidence="4">DSM 19672 / NBRC 101217 / Yu37-1</strain>
    </source>
</reference>
<feature type="transmembrane region" description="Helical" evidence="1">
    <location>
        <begin position="90"/>
        <end position="110"/>
    </location>
</feature>
<keyword evidence="1" id="KW-0472">Membrane</keyword>
<organism evidence="3 4">
    <name type="scientific">Calditerrivibrio nitroreducens (strain DSM 19672 / NBRC 101217 / Yu37-1)</name>
    <dbReference type="NCBI Taxonomy" id="768670"/>
    <lineage>
        <taxon>Bacteria</taxon>
        <taxon>Pseudomonadati</taxon>
        <taxon>Deferribacterota</taxon>
        <taxon>Deferribacteres</taxon>
        <taxon>Deferribacterales</taxon>
        <taxon>Calditerrivibrionaceae</taxon>
    </lineage>
</organism>
<dbReference type="EMBL" id="CP002347">
    <property type="protein sequence ID" value="ADR18022.1"/>
    <property type="molecule type" value="Genomic_DNA"/>
</dbReference>
<dbReference type="InterPro" id="IPR011642">
    <property type="entry name" value="Gate_dom"/>
</dbReference>
<gene>
    <name evidence="3" type="ordered locus">Calni_0107</name>
</gene>
<dbReference type="KEGG" id="cni:Calni_0107"/>
<feature type="transmembrane region" description="Helical" evidence="1">
    <location>
        <begin position="117"/>
        <end position="138"/>
    </location>
</feature>
<evidence type="ECO:0000259" key="2">
    <source>
        <dbReference type="Pfam" id="PF07670"/>
    </source>
</evidence>
<dbReference type="STRING" id="768670.Calni_0107"/>
<dbReference type="AlphaFoldDB" id="E4TIR7"/>
<dbReference type="HOGENOM" id="CLU_151192_0_0_0"/>
<dbReference type="eggNOG" id="COG0370">
    <property type="taxonomic scope" value="Bacteria"/>
</dbReference>
<feature type="transmembrane region" description="Helical" evidence="1">
    <location>
        <begin position="20"/>
        <end position="41"/>
    </location>
</feature>
<reference key="1">
    <citation type="submission" date="2010-11" db="EMBL/GenBank/DDBJ databases">
        <title>The complete genome of chromosome of Calditerrivibrio nitroreducens DSM 19672.</title>
        <authorList>
            <consortium name="US DOE Joint Genome Institute (JGI-PGF)"/>
            <person name="Lucas S."/>
            <person name="Copeland A."/>
            <person name="Lapidus A."/>
            <person name="Bruce D."/>
            <person name="Goodwin L."/>
            <person name="Pitluck S."/>
            <person name="Kyrpides N."/>
            <person name="Mavromatis K."/>
            <person name="Ivanova N."/>
            <person name="Mikhailova N."/>
            <person name="Zeytun A."/>
            <person name="Brettin T."/>
            <person name="Detter J.C."/>
            <person name="Tapia R."/>
            <person name="Han C."/>
            <person name="Land M."/>
            <person name="Hauser L."/>
            <person name="Markowitz V."/>
            <person name="Cheng J.-F."/>
            <person name="Hugenholtz P."/>
            <person name="Woyke T."/>
            <person name="Wu D."/>
            <person name="Spring S."/>
            <person name="Schroeder M."/>
            <person name="Brambilla E."/>
            <person name="Klenk H.-P."/>
            <person name="Eisen J.A."/>
        </authorList>
    </citation>
    <scope>NUCLEOTIDE SEQUENCE [LARGE SCALE GENOMIC DNA]</scope>
    <source>
        <strain>DSM 19672</strain>
    </source>
</reference>
<evidence type="ECO:0000256" key="1">
    <source>
        <dbReference type="SAM" id="Phobius"/>
    </source>
</evidence>
<dbReference type="Pfam" id="PF07670">
    <property type="entry name" value="Gate"/>
    <property type="match status" value="1"/>
</dbReference>
<name>E4TIR7_CALNY</name>
<accession>E4TIR7</accession>
<keyword evidence="4" id="KW-1185">Reference proteome</keyword>
<proteinExistence type="predicted"/>
<feature type="transmembrane region" description="Helical" evidence="1">
    <location>
        <begin position="62"/>
        <end position="84"/>
    </location>
</feature>
<feature type="domain" description="Nucleoside transporter/FeoB GTPase Gate" evidence="2">
    <location>
        <begin position="18"/>
        <end position="103"/>
    </location>
</feature>
<evidence type="ECO:0000313" key="3">
    <source>
        <dbReference type="EMBL" id="ADR18022.1"/>
    </source>
</evidence>
<dbReference type="Proteomes" id="UP000007039">
    <property type="component" value="Chromosome"/>
</dbReference>
<protein>
    <submittedName>
        <fullName evidence="3">Nucleoside recognition domain protein</fullName>
    </submittedName>
</protein>
<evidence type="ECO:0000313" key="4">
    <source>
        <dbReference type="Proteomes" id="UP000007039"/>
    </source>
</evidence>
<keyword evidence="1" id="KW-1133">Transmembrane helix</keyword>
<keyword evidence="1" id="KW-0812">Transmembrane</keyword>
<sequence precursor="true">MFLNTLSSGFKNGVKVSYKMIIYTFPLYILVDILKQSGLLAKIGLICSPIMKLIGLPGEAAIGIISGMTLNMYAAIAALVPLHLNTKEMTIAGLFLGLAHNLFIETAVLSRAGANGVLILFVRIVGALIAAGVLNLVWI</sequence>
<dbReference type="OrthoDB" id="9797308at2"/>